<dbReference type="EMBL" id="JBCEWA010000005">
    <property type="protein sequence ID" value="MEL5988294.1"/>
    <property type="molecule type" value="Genomic_DNA"/>
</dbReference>
<evidence type="ECO:0000256" key="2">
    <source>
        <dbReference type="ARBA" id="ARBA00022617"/>
    </source>
</evidence>
<accession>A0ABU9LKL2</accession>
<name>A0ABU9LKL2_9BACL</name>
<keyword evidence="3 6" id="KW-0479">Metal-binding</keyword>
<dbReference type="InterPro" id="IPR054782">
    <property type="entry name" value="Cytochro_C551"/>
</dbReference>
<dbReference type="PROSITE" id="PS51257">
    <property type="entry name" value="PROKAR_LIPOPROTEIN"/>
    <property type="match status" value="1"/>
</dbReference>
<keyword evidence="1" id="KW-0813">Transport</keyword>
<keyword evidence="10" id="KW-1185">Reference proteome</keyword>
<dbReference type="PANTHER" id="PTHR37823">
    <property type="entry name" value="CYTOCHROME C-553-LIKE"/>
    <property type="match status" value="1"/>
</dbReference>
<feature type="domain" description="Cytochrome c" evidence="8">
    <location>
        <begin position="29"/>
        <end position="102"/>
    </location>
</feature>
<evidence type="ECO:0000256" key="1">
    <source>
        <dbReference type="ARBA" id="ARBA00022448"/>
    </source>
</evidence>
<dbReference type="NCBIfam" id="NF045774">
    <property type="entry name" value="cytochro_C551"/>
    <property type="match status" value="1"/>
</dbReference>
<dbReference type="InterPro" id="IPR036909">
    <property type="entry name" value="Cyt_c-like_dom_sf"/>
</dbReference>
<gene>
    <name evidence="9" type="primary">cccB</name>
    <name evidence="9" type="ORF">AAF454_07725</name>
</gene>
<dbReference type="GeneID" id="97820370"/>
<organism evidence="9 10">
    <name type="scientific">Kurthia gibsonii</name>
    <dbReference type="NCBI Taxonomy" id="33946"/>
    <lineage>
        <taxon>Bacteria</taxon>
        <taxon>Bacillati</taxon>
        <taxon>Bacillota</taxon>
        <taxon>Bacilli</taxon>
        <taxon>Bacillales</taxon>
        <taxon>Caryophanaceae</taxon>
        <taxon>Kurthia</taxon>
    </lineage>
</organism>
<evidence type="ECO:0000313" key="9">
    <source>
        <dbReference type="EMBL" id="MEL5988294.1"/>
    </source>
</evidence>
<keyword evidence="2 6" id="KW-0349">Heme</keyword>
<keyword evidence="4" id="KW-0249">Electron transport</keyword>
<keyword evidence="7" id="KW-0732">Signal</keyword>
<feature type="chain" id="PRO_5045177272" evidence="7">
    <location>
        <begin position="19"/>
        <end position="102"/>
    </location>
</feature>
<feature type="signal peptide" evidence="7">
    <location>
        <begin position="1"/>
        <end position="18"/>
    </location>
</feature>
<dbReference type="Pfam" id="PF13442">
    <property type="entry name" value="Cytochrome_CBB3"/>
    <property type="match status" value="1"/>
</dbReference>
<evidence type="ECO:0000256" key="3">
    <source>
        <dbReference type="ARBA" id="ARBA00022723"/>
    </source>
</evidence>
<evidence type="ECO:0000256" key="5">
    <source>
        <dbReference type="ARBA" id="ARBA00023004"/>
    </source>
</evidence>
<comment type="caution">
    <text evidence="9">The sequence shown here is derived from an EMBL/GenBank/DDBJ whole genome shotgun (WGS) entry which is preliminary data.</text>
</comment>
<evidence type="ECO:0000256" key="7">
    <source>
        <dbReference type="SAM" id="SignalP"/>
    </source>
</evidence>
<dbReference type="SUPFAM" id="SSF46626">
    <property type="entry name" value="Cytochrome c"/>
    <property type="match status" value="1"/>
</dbReference>
<keyword evidence="5 6" id="KW-0408">Iron</keyword>
<dbReference type="PANTHER" id="PTHR37823:SF4">
    <property type="entry name" value="MENAQUINOL-CYTOCHROME C REDUCTASE CYTOCHROME B_C SUBUNIT"/>
    <property type="match status" value="1"/>
</dbReference>
<protein>
    <submittedName>
        <fullName evidence="9">Cytochrome c551</fullName>
    </submittedName>
</protein>
<dbReference type="RefSeq" id="WP_068451163.1">
    <property type="nucleotide sequence ID" value="NZ_BJOB01000004.1"/>
</dbReference>
<evidence type="ECO:0000256" key="4">
    <source>
        <dbReference type="ARBA" id="ARBA00022982"/>
    </source>
</evidence>
<evidence type="ECO:0000259" key="8">
    <source>
        <dbReference type="PROSITE" id="PS51007"/>
    </source>
</evidence>
<reference evidence="9 10" key="1">
    <citation type="submission" date="2024-04" db="EMBL/GenBank/DDBJ databases">
        <authorList>
            <person name="Wu Y.S."/>
            <person name="Zhang L."/>
        </authorList>
    </citation>
    <scope>NUCLEOTIDE SEQUENCE [LARGE SCALE GENOMIC DNA]</scope>
    <source>
        <strain evidence="9 10">KG-01</strain>
    </source>
</reference>
<sequence length="102" mass="10508">MKKVFFATILGSALLLGACGSSESGSGDSTKVDGEKIAKQKCISCHGNELNNGNAPSIKDIGAKKSEKEILDIIENGQGGMPGGIVKGDEAKAVAEWLSTQK</sequence>
<proteinExistence type="predicted"/>
<dbReference type="InterPro" id="IPR051811">
    <property type="entry name" value="Cytochrome_c550/c551-like"/>
</dbReference>
<evidence type="ECO:0000256" key="6">
    <source>
        <dbReference type="PROSITE-ProRule" id="PRU00433"/>
    </source>
</evidence>
<dbReference type="Proteomes" id="UP001398420">
    <property type="component" value="Unassembled WGS sequence"/>
</dbReference>
<dbReference type="PROSITE" id="PS51007">
    <property type="entry name" value="CYTC"/>
    <property type="match status" value="1"/>
</dbReference>
<dbReference type="InterPro" id="IPR009056">
    <property type="entry name" value="Cyt_c-like_dom"/>
</dbReference>
<dbReference type="Gene3D" id="1.10.760.10">
    <property type="entry name" value="Cytochrome c-like domain"/>
    <property type="match status" value="1"/>
</dbReference>
<evidence type="ECO:0000313" key="10">
    <source>
        <dbReference type="Proteomes" id="UP001398420"/>
    </source>
</evidence>